<feature type="transmembrane region" description="Helical" evidence="1">
    <location>
        <begin position="135"/>
        <end position="153"/>
    </location>
</feature>
<proteinExistence type="predicted"/>
<evidence type="ECO:0000256" key="1">
    <source>
        <dbReference type="SAM" id="Phobius"/>
    </source>
</evidence>
<keyword evidence="3" id="KW-1185">Reference proteome</keyword>
<keyword evidence="1" id="KW-0472">Membrane</keyword>
<dbReference type="EMBL" id="MU007030">
    <property type="protein sequence ID" value="KAF2431633.1"/>
    <property type="molecule type" value="Genomic_DNA"/>
</dbReference>
<dbReference type="AlphaFoldDB" id="A0A9P4U067"/>
<feature type="transmembrane region" description="Helical" evidence="1">
    <location>
        <begin position="60"/>
        <end position="80"/>
    </location>
</feature>
<keyword evidence="1" id="KW-0812">Transmembrane</keyword>
<organism evidence="2 3">
    <name type="scientific">Tothia fuscella</name>
    <dbReference type="NCBI Taxonomy" id="1048955"/>
    <lineage>
        <taxon>Eukaryota</taxon>
        <taxon>Fungi</taxon>
        <taxon>Dikarya</taxon>
        <taxon>Ascomycota</taxon>
        <taxon>Pezizomycotina</taxon>
        <taxon>Dothideomycetes</taxon>
        <taxon>Pleosporomycetidae</taxon>
        <taxon>Venturiales</taxon>
        <taxon>Cylindrosympodiaceae</taxon>
        <taxon>Tothia</taxon>
    </lineage>
</organism>
<evidence type="ECO:0000313" key="3">
    <source>
        <dbReference type="Proteomes" id="UP000800235"/>
    </source>
</evidence>
<gene>
    <name evidence="2" type="ORF">EJ08DRAFT_171801</name>
</gene>
<accession>A0A9P4U067</accession>
<feature type="transmembrane region" description="Helical" evidence="1">
    <location>
        <begin position="86"/>
        <end position="107"/>
    </location>
</feature>
<protein>
    <submittedName>
        <fullName evidence="2">Uncharacterized protein</fullName>
    </submittedName>
</protein>
<dbReference type="OrthoDB" id="1523883at2759"/>
<comment type="caution">
    <text evidence="2">The sequence shown here is derived from an EMBL/GenBank/DDBJ whole genome shotgun (WGS) entry which is preliminary data.</text>
</comment>
<evidence type="ECO:0000313" key="2">
    <source>
        <dbReference type="EMBL" id="KAF2431633.1"/>
    </source>
</evidence>
<name>A0A9P4U067_9PEZI</name>
<keyword evidence="1" id="KW-1133">Transmembrane helix</keyword>
<dbReference type="Proteomes" id="UP000800235">
    <property type="component" value="Unassembled WGS sequence"/>
</dbReference>
<sequence>MALLDGAKSILSSLVRIAPVATTFSMTMCHLDQHFLFSSFRSPRTESALPSTMKSYLDGILPFVVSLEFTSYATLAANIWFTRSAWGWYAGGLLLSIVHLFNAPYAWKLLSRLQSEEEDSLDRQGTLRAFLRMNLLRILVTDVPLIVAVIVPLL</sequence>
<reference evidence="2" key="1">
    <citation type="journal article" date="2020" name="Stud. Mycol.">
        <title>101 Dothideomycetes genomes: a test case for predicting lifestyles and emergence of pathogens.</title>
        <authorList>
            <person name="Haridas S."/>
            <person name="Albert R."/>
            <person name="Binder M."/>
            <person name="Bloem J."/>
            <person name="Labutti K."/>
            <person name="Salamov A."/>
            <person name="Andreopoulos B."/>
            <person name="Baker S."/>
            <person name="Barry K."/>
            <person name="Bills G."/>
            <person name="Bluhm B."/>
            <person name="Cannon C."/>
            <person name="Castanera R."/>
            <person name="Culley D."/>
            <person name="Daum C."/>
            <person name="Ezra D."/>
            <person name="Gonzalez J."/>
            <person name="Henrissat B."/>
            <person name="Kuo A."/>
            <person name="Liang C."/>
            <person name="Lipzen A."/>
            <person name="Lutzoni F."/>
            <person name="Magnuson J."/>
            <person name="Mondo S."/>
            <person name="Nolan M."/>
            <person name="Ohm R."/>
            <person name="Pangilinan J."/>
            <person name="Park H.-J."/>
            <person name="Ramirez L."/>
            <person name="Alfaro M."/>
            <person name="Sun H."/>
            <person name="Tritt A."/>
            <person name="Yoshinaga Y."/>
            <person name="Zwiers L.-H."/>
            <person name="Turgeon B."/>
            <person name="Goodwin S."/>
            <person name="Spatafora J."/>
            <person name="Crous P."/>
            <person name="Grigoriev I."/>
        </authorList>
    </citation>
    <scope>NUCLEOTIDE SEQUENCE</scope>
    <source>
        <strain evidence="2">CBS 130266</strain>
    </source>
</reference>